<sequence>MRELVGSATISRGQPLDRADILNDLIECDCKENFHLIQLTSTARLPKAWMEEWSGQKEQHNMRMSRLINQHRNGTVSHRTLLETFAKVKEIGHVQRQ</sequence>
<organism evidence="1">
    <name type="scientific">Arion vulgaris</name>
    <dbReference type="NCBI Taxonomy" id="1028688"/>
    <lineage>
        <taxon>Eukaryota</taxon>
        <taxon>Metazoa</taxon>
        <taxon>Spiralia</taxon>
        <taxon>Lophotrochozoa</taxon>
        <taxon>Mollusca</taxon>
        <taxon>Gastropoda</taxon>
        <taxon>Heterobranchia</taxon>
        <taxon>Euthyneura</taxon>
        <taxon>Panpulmonata</taxon>
        <taxon>Eupulmonata</taxon>
        <taxon>Stylommatophora</taxon>
        <taxon>Helicina</taxon>
        <taxon>Arionoidea</taxon>
        <taxon>Arionidae</taxon>
        <taxon>Arion</taxon>
    </lineage>
</organism>
<dbReference type="EMBL" id="HACG01047213">
    <property type="protein sequence ID" value="CEK94078.1"/>
    <property type="molecule type" value="Transcribed_RNA"/>
</dbReference>
<reference evidence="1" key="1">
    <citation type="submission" date="2014-12" db="EMBL/GenBank/DDBJ databases">
        <title>Insight into the proteome of Arion vulgaris.</title>
        <authorList>
            <person name="Aradska J."/>
            <person name="Bulat T."/>
            <person name="Smidak R."/>
            <person name="Sarate P."/>
            <person name="Gangsoo J."/>
            <person name="Sialana F."/>
            <person name="Bilban M."/>
            <person name="Lubec G."/>
        </authorList>
    </citation>
    <scope>NUCLEOTIDE SEQUENCE</scope>
    <source>
        <tissue evidence="1">Skin</tissue>
    </source>
</reference>
<name>A0A0B7BM96_9EUPU</name>
<gene>
    <name evidence="1" type="primary">ORF198841</name>
</gene>
<proteinExistence type="predicted"/>
<protein>
    <submittedName>
        <fullName evidence="1">Uncharacterized protein</fullName>
    </submittedName>
</protein>
<accession>A0A0B7BM96</accession>
<evidence type="ECO:0000313" key="1">
    <source>
        <dbReference type="EMBL" id="CEK94078.1"/>
    </source>
</evidence>
<dbReference type="AlphaFoldDB" id="A0A0B7BM96"/>